<accession>A0A7J9BBI8</accession>
<evidence type="ECO:0000256" key="1">
    <source>
        <dbReference type="ARBA" id="ARBA00022737"/>
    </source>
</evidence>
<protein>
    <recommendedName>
        <fullName evidence="5">Thioredoxin domain-containing protein</fullName>
    </recommendedName>
</protein>
<sequence length="727" mass="79698">MSHLGKPETELGRDYDKLADQLRDSLSYDDNKPDFRELDLGSPVSPLRTGQQGLTMTTTTTTTTSSSSSSSRSVSGRNSSNATARRSESGRNNHSGELSGSSETSPTASTGNMKPAQTRSKPNTATTHPLIYSGQSTANSPAVNVLPTGNICPSGRIIKTGMAVNRSSRTDVLGSGSGNYGHGSIMRAGGVGTGPVTPSRGTAFEPSHTLGNRGNASDVMRKAMGNLEPEELKKVGNEMYKKGHFVEALSLYDKAIALSPANAAYRSNRAAALTALGRVGEAVKECEEAVRLDPNYGRAHQRLASLLLRVGHIENARKHLLFPGQPQDPMELQKLQAVERHLNKCTDARRIRDWRSALREADAGISAGADFSPQLFMCRVEALLKLHQLDDAESSLSVVPKLESCSNSLQTKYFGMLAEGYIIFVQAQMEMALGRFENAVTAAEKAGQVDPRNVEVAVLLNNVRLVARARARGNDLFKSERFTEACSAYGDGLRLDPSNSILFCNRAACWFKLGRWERSIEDCDQALSIQPNYIKALLRRAACNSKLERWAEAVRDYEVLRRELPDDNEVAESLFHAQVALKKSRGEEVYNMKFGGEVEEVCSLEQFRAAISLPGISVVHFKMASNLQCKQISPFVDALCGRYPSINFLKVDINESPVIANAENVRIVPTFKIYKNGSRVKEMVCPSREMLEHSAGRLVAEDLYMYICDDIYTSSEEAMREMIGCLV</sequence>
<evidence type="ECO:0000256" key="3">
    <source>
        <dbReference type="PROSITE-ProRule" id="PRU00339"/>
    </source>
</evidence>
<dbReference type="Pfam" id="PF00085">
    <property type="entry name" value="Thioredoxin"/>
    <property type="match status" value="1"/>
</dbReference>
<evidence type="ECO:0000256" key="4">
    <source>
        <dbReference type="SAM" id="MobiDB-lite"/>
    </source>
</evidence>
<dbReference type="CDD" id="cd02947">
    <property type="entry name" value="TRX_family"/>
    <property type="match status" value="1"/>
</dbReference>
<dbReference type="Pfam" id="PF13432">
    <property type="entry name" value="TPR_16"/>
    <property type="match status" value="1"/>
</dbReference>
<dbReference type="SUPFAM" id="SSF52833">
    <property type="entry name" value="Thioredoxin-like"/>
    <property type="match status" value="1"/>
</dbReference>
<feature type="compositionally biased region" description="Basic and acidic residues" evidence="4">
    <location>
        <begin position="29"/>
        <end position="39"/>
    </location>
</feature>
<dbReference type="GO" id="GO:0006950">
    <property type="term" value="P:response to stress"/>
    <property type="evidence" value="ECO:0007669"/>
    <property type="project" value="UniProtKB-ARBA"/>
</dbReference>
<feature type="repeat" description="TPR" evidence="3">
    <location>
        <begin position="229"/>
        <end position="262"/>
    </location>
</feature>
<dbReference type="SMART" id="SM00028">
    <property type="entry name" value="TPR"/>
    <property type="match status" value="6"/>
</dbReference>
<evidence type="ECO:0000313" key="7">
    <source>
        <dbReference type="Proteomes" id="UP000593579"/>
    </source>
</evidence>
<dbReference type="InterPro" id="IPR036249">
    <property type="entry name" value="Thioredoxin-like_sf"/>
</dbReference>
<dbReference type="InterPro" id="IPR019734">
    <property type="entry name" value="TPR_rpt"/>
</dbReference>
<dbReference type="OrthoDB" id="2121326at2759"/>
<comment type="caution">
    <text evidence="6">The sequence shown here is derived from an EMBL/GenBank/DDBJ whole genome shotgun (WGS) entry which is preliminary data.</text>
</comment>
<proteinExistence type="predicted"/>
<dbReference type="InterPro" id="IPR011990">
    <property type="entry name" value="TPR-like_helical_dom_sf"/>
</dbReference>
<feature type="compositionally biased region" description="Low complexity" evidence="4">
    <location>
        <begin position="55"/>
        <end position="75"/>
    </location>
</feature>
<evidence type="ECO:0000256" key="2">
    <source>
        <dbReference type="ARBA" id="ARBA00022803"/>
    </source>
</evidence>
<keyword evidence="2 3" id="KW-0802">TPR repeat</keyword>
<dbReference type="PROSITE" id="PS50005">
    <property type="entry name" value="TPR"/>
    <property type="match status" value="1"/>
</dbReference>
<dbReference type="InterPro" id="IPR044534">
    <property type="entry name" value="TTL1-4"/>
</dbReference>
<gene>
    <name evidence="6" type="ORF">Gogos_017626</name>
</gene>
<dbReference type="GO" id="GO:0005737">
    <property type="term" value="C:cytoplasm"/>
    <property type="evidence" value="ECO:0007669"/>
    <property type="project" value="TreeGrafter"/>
</dbReference>
<dbReference type="Gene3D" id="1.25.40.10">
    <property type="entry name" value="Tetratricopeptide repeat domain"/>
    <property type="match status" value="1"/>
</dbReference>
<reference evidence="6 7" key="1">
    <citation type="journal article" date="2019" name="Genome Biol. Evol.">
        <title>Insights into the evolution of the New World diploid cottons (Gossypium, subgenus Houzingenia) based on genome sequencing.</title>
        <authorList>
            <person name="Grover C.E."/>
            <person name="Arick M.A. 2nd"/>
            <person name="Thrash A."/>
            <person name="Conover J.L."/>
            <person name="Sanders W.S."/>
            <person name="Peterson D.G."/>
            <person name="Frelichowski J.E."/>
            <person name="Scheffler J.A."/>
            <person name="Scheffler B.E."/>
            <person name="Wendel J.F."/>
        </authorList>
    </citation>
    <scope>NUCLEOTIDE SEQUENCE [LARGE SCALE GENOMIC DNA]</scope>
    <source>
        <strain evidence="6">5</strain>
        <tissue evidence="6">Leaf</tissue>
    </source>
</reference>
<dbReference type="FunFam" id="3.40.30.10:FF:000211">
    <property type="entry name" value="TPR repeat-containing thioredoxin TTL4"/>
    <property type="match status" value="1"/>
</dbReference>
<dbReference type="PANTHER" id="PTHR46050">
    <property type="entry name" value="TPR REPEAT-CONTAINING THIOREDOXIN"/>
    <property type="match status" value="1"/>
</dbReference>
<dbReference type="Proteomes" id="UP000593579">
    <property type="component" value="Unassembled WGS sequence"/>
</dbReference>
<dbReference type="Gene3D" id="3.40.30.10">
    <property type="entry name" value="Glutaredoxin"/>
    <property type="match status" value="1"/>
</dbReference>
<keyword evidence="1" id="KW-0677">Repeat</keyword>
<dbReference type="PANTHER" id="PTHR46050:SF3">
    <property type="entry name" value="TPR REPEAT-CONTAINING THIOREDOXIN TTL1"/>
    <property type="match status" value="1"/>
</dbReference>
<dbReference type="InterPro" id="IPR013766">
    <property type="entry name" value="Thioredoxin_domain"/>
</dbReference>
<keyword evidence="7" id="KW-1185">Reference proteome</keyword>
<feature type="region of interest" description="Disordered" evidence="4">
    <location>
        <begin position="24"/>
        <end position="142"/>
    </location>
</feature>
<feature type="non-terminal residue" evidence="6">
    <location>
        <position position="1"/>
    </location>
</feature>
<organism evidence="6 7">
    <name type="scientific">Gossypium gossypioides</name>
    <name type="common">Mexican cotton</name>
    <name type="synonym">Selera gossypioides</name>
    <dbReference type="NCBI Taxonomy" id="34282"/>
    <lineage>
        <taxon>Eukaryota</taxon>
        <taxon>Viridiplantae</taxon>
        <taxon>Streptophyta</taxon>
        <taxon>Embryophyta</taxon>
        <taxon>Tracheophyta</taxon>
        <taxon>Spermatophyta</taxon>
        <taxon>Magnoliopsida</taxon>
        <taxon>eudicotyledons</taxon>
        <taxon>Gunneridae</taxon>
        <taxon>Pentapetalae</taxon>
        <taxon>rosids</taxon>
        <taxon>malvids</taxon>
        <taxon>Malvales</taxon>
        <taxon>Malvaceae</taxon>
        <taxon>Malvoideae</taxon>
        <taxon>Gossypium</taxon>
    </lineage>
</organism>
<dbReference type="AlphaFoldDB" id="A0A7J9BBI8"/>
<name>A0A7J9BBI8_GOSGO</name>
<dbReference type="Pfam" id="PF00515">
    <property type="entry name" value="TPR_1"/>
    <property type="match status" value="1"/>
</dbReference>
<evidence type="ECO:0000259" key="5">
    <source>
        <dbReference type="Pfam" id="PF00085"/>
    </source>
</evidence>
<feature type="compositionally biased region" description="Polar residues" evidence="4">
    <location>
        <begin position="92"/>
        <end position="142"/>
    </location>
</feature>
<dbReference type="SUPFAM" id="SSF48452">
    <property type="entry name" value="TPR-like"/>
    <property type="match status" value="2"/>
</dbReference>
<evidence type="ECO:0000313" key="6">
    <source>
        <dbReference type="EMBL" id="MBA0733636.1"/>
    </source>
</evidence>
<feature type="domain" description="Thioredoxin" evidence="5">
    <location>
        <begin position="605"/>
        <end position="687"/>
    </location>
</feature>
<dbReference type="EMBL" id="JABEZY010000002">
    <property type="protein sequence ID" value="MBA0733636.1"/>
    <property type="molecule type" value="Genomic_DNA"/>
</dbReference>